<evidence type="ECO:0000313" key="1">
    <source>
        <dbReference type="EMBL" id="KAF7831995.1"/>
    </source>
</evidence>
<dbReference type="AlphaFoldDB" id="A0A834WTB6"/>
<protein>
    <submittedName>
        <fullName evidence="1">Uncharacterized protein</fullName>
    </submittedName>
</protein>
<sequence length="567" mass="65108">MLQLESSWHRRSVDHVLTYSGRKITVESQKPSRITRQKTCCASESNTSVRVVFANRSGFNAPIAVDKAWEERGSCINIFRMTNRYRISESFTNYEEKDLLRKSMDHILTYSGRKIAVESQKPSRITRQKTCCASELNTSVCVVFANRRGFDAPIAVDMAWEERGSCLNIFRMKNRDRISETLTNYEAKDLLRKNLHELRGKRLVAQVSETRRSELYLRTGVVLMLQWQSTWHGRIVDHVLTYSRRKIVVGSQKPSRITRQKTCCASESNTSVHVVFANLRSFDAPIGVVLAWQERGSCLNIFRTTNRGRISETFTNYEAKDLLHKSVDHVLTYFGCQIVVRSQKPSRITRQKTCCASESNTSVRVVFANWSGFDARIGVVLAWEECGSSLNIFQMTNRGRISETFTNYKAKDLLRNESNTSVRVVFADRSSFDAPIAVDIAWEERGSCINIFRTTNRDQISETFTNYDAKDLLRKRSVDYALTYSGRQIMVESLKPSRITRQKTCCASESNTSVRVVFANRSGFNAPIGVILAWEERGSCLNIFRMTNRRRILETFTNYEAKDLLHK</sequence>
<dbReference type="Proteomes" id="UP000634136">
    <property type="component" value="Unassembled WGS sequence"/>
</dbReference>
<reference evidence="1" key="1">
    <citation type="submission" date="2020-09" db="EMBL/GenBank/DDBJ databases">
        <title>Genome-Enabled Discovery of Anthraquinone Biosynthesis in Senna tora.</title>
        <authorList>
            <person name="Kang S.-H."/>
            <person name="Pandey R.P."/>
            <person name="Lee C.-M."/>
            <person name="Sim J.-S."/>
            <person name="Jeong J.-T."/>
            <person name="Choi B.-S."/>
            <person name="Jung M."/>
            <person name="Ginzburg D."/>
            <person name="Zhao K."/>
            <person name="Won S.Y."/>
            <person name="Oh T.-J."/>
            <person name="Yu Y."/>
            <person name="Kim N.-H."/>
            <person name="Lee O.R."/>
            <person name="Lee T.-H."/>
            <person name="Bashyal P."/>
            <person name="Kim T.-S."/>
            <person name="Lee W.-H."/>
            <person name="Kawkins C."/>
            <person name="Kim C.-K."/>
            <person name="Kim J.S."/>
            <person name="Ahn B.O."/>
            <person name="Rhee S.Y."/>
            <person name="Sohng J.K."/>
        </authorList>
    </citation>
    <scope>NUCLEOTIDE SEQUENCE</scope>
    <source>
        <tissue evidence="1">Leaf</tissue>
    </source>
</reference>
<evidence type="ECO:0000313" key="2">
    <source>
        <dbReference type="Proteomes" id="UP000634136"/>
    </source>
</evidence>
<dbReference type="OrthoDB" id="9829887at2759"/>
<organism evidence="1 2">
    <name type="scientific">Senna tora</name>
    <dbReference type="NCBI Taxonomy" id="362788"/>
    <lineage>
        <taxon>Eukaryota</taxon>
        <taxon>Viridiplantae</taxon>
        <taxon>Streptophyta</taxon>
        <taxon>Embryophyta</taxon>
        <taxon>Tracheophyta</taxon>
        <taxon>Spermatophyta</taxon>
        <taxon>Magnoliopsida</taxon>
        <taxon>eudicotyledons</taxon>
        <taxon>Gunneridae</taxon>
        <taxon>Pentapetalae</taxon>
        <taxon>rosids</taxon>
        <taxon>fabids</taxon>
        <taxon>Fabales</taxon>
        <taxon>Fabaceae</taxon>
        <taxon>Caesalpinioideae</taxon>
        <taxon>Cassia clade</taxon>
        <taxon>Senna</taxon>
    </lineage>
</organism>
<comment type="caution">
    <text evidence="1">The sequence shown here is derived from an EMBL/GenBank/DDBJ whole genome shotgun (WGS) entry which is preliminary data.</text>
</comment>
<accession>A0A834WTB6</accession>
<name>A0A834WTB6_9FABA</name>
<dbReference type="EMBL" id="JAAIUW010000005">
    <property type="protein sequence ID" value="KAF7831995.1"/>
    <property type="molecule type" value="Genomic_DNA"/>
</dbReference>
<proteinExistence type="predicted"/>
<gene>
    <name evidence="1" type="ORF">G2W53_014328</name>
</gene>
<keyword evidence="2" id="KW-1185">Reference proteome</keyword>